<proteinExistence type="predicted"/>
<protein>
    <recommendedName>
        <fullName evidence="3">Phage protein</fullName>
    </recommendedName>
</protein>
<accession>A0ABW5Y4K3</accession>
<evidence type="ECO:0000313" key="2">
    <source>
        <dbReference type="Proteomes" id="UP001597568"/>
    </source>
</evidence>
<organism evidence="1 2">
    <name type="scientific">Kurthia populi</name>
    <dbReference type="NCBI Taxonomy" id="1562132"/>
    <lineage>
        <taxon>Bacteria</taxon>
        <taxon>Bacillati</taxon>
        <taxon>Bacillota</taxon>
        <taxon>Bacilli</taxon>
        <taxon>Bacillales</taxon>
        <taxon>Caryophanaceae</taxon>
        <taxon>Kurthia</taxon>
    </lineage>
</organism>
<keyword evidence="2" id="KW-1185">Reference proteome</keyword>
<name>A0ABW5Y4K3_9BACL</name>
<dbReference type="RefSeq" id="WP_380148576.1">
    <property type="nucleotide sequence ID" value="NZ_JBHUOR010000130.1"/>
</dbReference>
<dbReference type="EMBL" id="JBHUOR010000130">
    <property type="protein sequence ID" value="MFD2869914.1"/>
    <property type="molecule type" value="Genomic_DNA"/>
</dbReference>
<evidence type="ECO:0008006" key="3">
    <source>
        <dbReference type="Google" id="ProtNLM"/>
    </source>
</evidence>
<dbReference type="Proteomes" id="UP001597568">
    <property type="component" value="Unassembled WGS sequence"/>
</dbReference>
<comment type="caution">
    <text evidence="1">The sequence shown here is derived from an EMBL/GenBank/DDBJ whole genome shotgun (WGS) entry which is preliminary data.</text>
</comment>
<sequence length="225" mass="25234">METKEQYMVTPVMDFAETVKMVEEMKKNAEANVAFANQLKANIVTLQESVQQDVASYSNKTCHHLTANQKRARAIEMAKEFVEDSLETFSWMNEIISSETTIDSEKRKVKFKLSLVNGKRKGKAKCKKGEVFNEHIGEAIALAKALDIIEKLPPDILKAVQPDSMVPGHVIYPGDDTEIEVITGRNWKGECYTGDIHCYMDHSLSEGLKIIDDTNADYSLQGGEN</sequence>
<evidence type="ECO:0000313" key="1">
    <source>
        <dbReference type="EMBL" id="MFD2869914.1"/>
    </source>
</evidence>
<reference evidence="2" key="1">
    <citation type="journal article" date="2019" name="Int. J. Syst. Evol. Microbiol.">
        <title>The Global Catalogue of Microorganisms (GCM) 10K type strain sequencing project: providing services to taxonomists for standard genome sequencing and annotation.</title>
        <authorList>
            <consortium name="The Broad Institute Genomics Platform"/>
            <consortium name="The Broad Institute Genome Sequencing Center for Infectious Disease"/>
            <person name="Wu L."/>
            <person name="Ma J."/>
        </authorList>
    </citation>
    <scope>NUCLEOTIDE SEQUENCE [LARGE SCALE GENOMIC DNA]</scope>
    <source>
        <strain evidence="2">KCTC 33522</strain>
    </source>
</reference>
<gene>
    <name evidence="1" type="ORF">ACFSY7_15580</name>
</gene>